<evidence type="ECO:0000256" key="1">
    <source>
        <dbReference type="ARBA" id="ARBA00004141"/>
    </source>
</evidence>
<feature type="transmembrane region" description="Helical" evidence="6">
    <location>
        <begin position="180"/>
        <end position="200"/>
    </location>
</feature>
<keyword evidence="9" id="KW-1185">Reference proteome</keyword>
<evidence type="ECO:0000313" key="8">
    <source>
        <dbReference type="EMBL" id="SDF60395.1"/>
    </source>
</evidence>
<accession>A0A1G7MFC8</accession>
<dbReference type="EMBL" id="FNAV01000034">
    <property type="protein sequence ID" value="SDF60395.1"/>
    <property type="molecule type" value="Genomic_DNA"/>
</dbReference>
<feature type="transmembrane region" description="Helical" evidence="6">
    <location>
        <begin position="40"/>
        <end position="60"/>
    </location>
</feature>
<evidence type="ECO:0000259" key="7">
    <source>
        <dbReference type="Pfam" id="PF00892"/>
    </source>
</evidence>
<evidence type="ECO:0000313" key="9">
    <source>
        <dbReference type="Proteomes" id="UP000198994"/>
    </source>
</evidence>
<dbReference type="AlphaFoldDB" id="A0A1G7MFC8"/>
<evidence type="ECO:0000256" key="4">
    <source>
        <dbReference type="ARBA" id="ARBA00022989"/>
    </source>
</evidence>
<dbReference type="Proteomes" id="UP000198994">
    <property type="component" value="Unassembled WGS sequence"/>
</dbReference>
<dbReference type="InterPro" id="IPR000620">
    <property type="entry name" value="EamA_dom"/>
</dbReference>
<evidence type="ECO:0000256" key="3">
    <source>
        <dbReference type="ARBA" id="ARBA00022692"/>
    </source>
</evidence>
<organism evidence="8 9">
    <name type="scientific">Salipiger thiooxidans</name>
    <dbReference type="NCBI Taxonomy" id="282683"/>
    <lineage>
        <taxon>Bacteria</taxon>
        <taxon>Pseudomonadati</taxon>
        <taxon>Pseudomonadota</taxon>
        <taxon>Alphaproteobacteria</taxon>
        <taxon>Rhodobacterales</taxon>
        <taxon>Roseobacteraceae</taxon>
        <taxon>Salipiger</taxon>
    </lineage>
</organism>
<dbReference type="Gene3D" id="1.10.3730.20">
    <property type="match status" value="1"/>
</dbReference>
<feature type="domain" description="EamA" evidence="7">
    <location>
        <begin position="9"/>
        <end position="142"/>
    </location>
</feature>
<feature type="transmembrane region" description="Helical" evidence="6">
    <location>
        <begin position="125"/>
        <end position="143"/>
    </location>
</feature>
<evidence type="ECO:0000256" key="5">
    <source>
        <dbReference type="ARBA" id="ARBA00023136"/>
    </source>
</evidence>
<feature type="transmembrane region" description="Helical" evidence="6">
    <location>
        <begin position="265"/>
        <end position="283"/>
    </location>
</feature>
<dbReference type="SUPFAM" id="SSF103481">
    <property type="entry name" value="Multidrug resistance efflux transporter EmrE"/>
    <property type="match status" value="2"/>
</dbReference>
<sequence length="301" mass="32383">MTTLSPNTRGALLMMGSMAAFTMGDACVKAIGEALPLSQILVIRGSFASLFIALLALRMGALRMSVPRQDGWLMLLRSMAEVGSSYFFLTALRHMPLANVTALLQMLPLTLTLGSALVFREPVGWRRWVSIGAGFIGMLLIVRPGTEGFTLYSVYALIAVAFVTVRDLATRRMSAAAPSLLVTLTSAIGVVIFAAAMSAGEPWQPLTPHLSWLLGGATACVIAGYTLSVLVMRIGDVSFIAPFRYTGLIFALLLGLVLFGDWPKALTLIGAAIIVATGSFNLWRESQLRRRAVAQAKMRRT</sequence>
<dbReference type="InterPro" id="IPR037185">
    <property type="entry name" value="EmrE-like"/>
</dbReference>
<reference evidence="9" key="1">
    <citation type="submission" date="2016-10" db="EMBL/GenBank/DDBJ databases">
        <authorList>
            <person name="Varghese N."/>
            <person name="Submissions S."/>
        </authorList>
    </citation>
    <scope>NUCLEOTIDE SEQUENCE [LARGE SCALE GENOMIC DNA]</scope>
    <source>
        <strain evidence="9">DSM 10146</strain>
    </source>
</reference>
<keyword evidence="4 6" id="KW-1133">Transmembrane helix</keyword>
<name>A0A1G7MFC8_9RHOB</name>
<protein>
    <submittedName>
        <fullName evidence="8">S-adenosylmethionine uptake transporter</fullName>
    </submittedName>
</protein>
<comment type="subcellular location">
    <subcellularLocation>
        <location evidence="1">Membrane</location>
        <topology evidence="1">Multi-pass membrane protein</topology>
    </subcellularLocation>
</comment>
<keyword evidence="3 6" id="KW-0812">Transmembrane</keyword>
<dbReference type="Pfam" id="PF00892">
    <property type="entry name" value="EamA"/>
    <property type="match status" value="1"/>
</dbReference>
<dbReference type="RefSeq" id="WP_089964090.1">
    <property type="nucleotide sequence ID" value="NZ_FNAV01000034.1"/>
</dbReference>
<gene>
    <name evidence="8" type="ORF">SAMN04488105_1345</name>
</gene>
<evidence type="ECO:0000256" key="6">
    <source>
        <dbReference type="SAM" id="Phobius"/>
    </source>
</evidence>
<comment type="similarity">
    <text evidence="2">Belongs to the drug/metabolite transporter (DMT) superfamily. 10 TMS drug/metabolite exporter (DME) (TC 2.A.7.3) family.</text>
</comment>
<evidence type="ECO:0000256" key="2">
    <source>
        <dbReference type="ARBA" id="ARBA00009853"/>
    </source>
</evidence>
<dbReference type="GO" id="GO:0016020">
    <property type="term" value="C:membrane"/>
    <property type="evidence" value="ECO:0007669"/>
    <property type="project" value="UniProtKB-SubCell"/>
</dbReference>
<feature type="transmembrane region" description="Helical" evidence="6">
    <location>
        <begin position="243"/>
        <end position="259"/>
    </location>
</feature>
<proteinExistence type="inferred from homology"/>
<keyword evidence="5 6" id="KW-0472">Membrane</keyword>
<dbReference type="OrthoDB" id="7165334at2"/>
<feature type="transmembrane region" description="Helical" evidence="6">
    <location>
        <begin position="212"/>
        <end position="231"/>
    </location>
</feature>
<feature type="transmembrane region" description="Helical" evidence="6">
    <location>
        <begin position="97"/>
        <end position="118"/>
    </location>
</feature>
<feature type="transmembrane region" description="Helical" evidence="6">
    <location>
        <begin position="149"/>
        <end position="168"/>
    </location>
</feature>
<dbReference type="PANTHER" id="PTHR22911">
    <property type="entry name" value="ACYL-MALONYL CONDENSING ENZYME-RELATED"/>
    <property type="match status" value="1"/>
</dbReference>
<dbReference type="STRING" id="282683.SAMN04488105_1345"/>
<dbReference type="PANTHER" id="PTHR22911:SF6">
    <property type="entry name" value="SOLUTE CARRIER FAMILY 35 MEMBER G1"/>
    <property type="match status" value="1"/>
</dbReference>